<evidence type="ECO:0000313" key="9">
    <source>
        <dbReference type="EMBL" id="KZT19112.1"/>
    </source>
</evidence>
<dbReference type="Gene3D" id="3.30.200.20">
    <property type="entry name" value="Phosphorylase Kinase, domain 1"/>
    <property type="match status" value="1"/>
</dbReference>
<gene>
    <name evidence="9" type="ORF">NEOLEDRAFT_1183682</name>
</gene>
<dbReference type="PANTHER" id="PTHR47634:SF9">
    <property type="entry name" value="PROTEIN KINASE DOMAIN-CONTAINING PROTEIN-RELATED"/>
    <property type="match status" value="1"/>
</dbReference>
<accession>A0A165N328</accession>
<dbReference type="AlphaFoldDB" id="A0A165N328"/>
<keyword evidence="2" id="KW-0723">Serine/threonine-protein kinase</keyword>
<protein>
    <recommendedName>
        <fullName evidence="1">non-specific serine/threonine protein kinase</fullName>
        <ecNumber evidence="1">2.7.11.1</ecNumber>
    </recommendedName>
</protein>
<keyword evidence="3" id="KW-0808">Transferase</keyword>
<comment type="catalytic activity">
    <reaction evidence="8">
        <text>L-seryl-[protein] + ATP = O-phospho-L-seryl-[protein] + ADP + H(+)</text>
        <dbReference type="Rhea" id="RHEA:17989"/>
        <dbReference type="Rhea" id="RHEA-COMP:9863"/>
        <dbReference type="Rhea" id="RHEA-COMP:11604"/>
        <dbReference type="ChEBI" id="CHEBI:15378"/>
        <dbReference type="ChEBI" id="CHEBI:29999"/>
        <dbReference type="ChEBI" id="CHEBI:30616"/>
        <dbReference type="ChEBI" id="CHEBI:83421"/>
        <dbReference type="ChEBI" id="CHEBI:456216"/>
        <dbReference type="EC" id="2.7.11.1"/>
    </reaction>
</comment>
<dbReference type="OrthoDB" id="5979581at2759"/>
<keyword evidence="6" id="KW-0067">ATP-binding</keyword>
<evidence type="ECO:0000256" key="7">
    <source>
        <dbReference type="ARBA" id="ARBA00047899"/>
    </source>
</evidence>
<dbReference type="GO" id="GO:0050684">
    <property type="term" value="P:regulation of mRNA processing"/>
    <property type="evidence" value="ECO:0007669"/>
    <property type="project" value="TreeGrafter"/>
</dbReference>
<dbReference type="EC" id="2.7.11.1" evidence="1"/>
<evidence type="ECO:0000256" key="8">
    <source>
        <dbReference type="ARBA" id="ARBA00048679"/>
    </source>
</evidence>
<keyword evidence="5" id="KW-0418">Kinase</keyword>
<dbReference type="GO" id="GO:0005737">
    <property type="term" value="C:cytoplasm"/>
    <property type="evidence" value="ECO:0007669"/>
    <property type="project" value="TreeGrafter"/>
</dbReference>
<evidence type="ECO:0000256" key="5">
    <source>
        <dbReference type="ARBA" id="ARBA00022777"/>
    </source>
</evidence>
<evidence type="ECO:0000256" key="2">
    <source>
        <dbReference type="ARBA" id="ARBA00022527"/>
    </source>
</evidence>
<organism evidence="9 10">
    <name type="scientific">Neolentinus lepideus HHB14362 ss-1</name>
    <dbReference type="NCBI Taxonomy" id="1314782"/>
    <lineage>
        <taxon>Eukaryota</taxon>
        <taxon>Fungi</taxon>
        <taxon>Dikarya</taxon>
        <taxon>Basidiomycota</taxon>
        <taxon>Agaricomycotina</taxon>
        <taxon>Agaricomycetes</taxon>
        <taxon>Gloeophyllales</taxon>
        <taxon>Gloeophyllaceae</taxon>
        <taxon>Neolentinus</taxon>
    </lineage>
</organism>
<dbReference type="STRING" id="1314782.A0A165N328"/>
<dbReference type="InterPro" id="IPR011009">
    <property type="entry name" value="Kinase-like_dom_sf"/>
</dbReference>
<evidence type="ECO:0000256" key="6">
    <source>
        <dbReference type="ARBA" id="ARBA00022840"/>
    </source>
</evidence>
<dbReference type="GO" id="GO:0005634">
    <property type="term" value="C:nucleus"/>
    <property type="evidence" value="ECO:0007669"/>
    <property type="project" value="TreeGrafter"/>
</dbReference>
<reference evidence="9 10" key="1">
    <citation type="journal article" date="2016" name="Mol. Biol. Evol.">
        <title>Comparative Genomics of Early-Diverging Mushroom-Forming Fungi Provides Insights into the Origins of Lignocellulose Decay Capabilities.</title>
        <authorList>
            <person name="Nagy L.G."/>
            <person name="Riley R."/>
            <person name="Tritt A."/>
            <person name="Adam C."/>
            <person name="Daum C."/>
            <person name="Floudas D."/>
            <person name="Sun H."/>
            <person name="Yadav J.S."/>
            <person name="Pangilinan J."/>
            <person name="Larsson K.H."/>
            <person name="Matsuura K."/>
            <person name="Barry K."/>
            <person name="Labutti K."/>
            <person name="Kuo R."/>
            <person name="Ohm R.A."/>
            <person name="Bhattacharya S.S."/>
            <person name="Shirouzu T."/>
            <person name="Yoshinaga Y."/>
            <person name="Martin F.M."/>
            <person name="Grigoriev I.V."/>
            <person name="Hibbett D.S."/>
        </authorList>
    </citation>
    <scope>NUCLEOTIDE SEQUENCE [LARGE SCALE GENOMIC DNA]</scope>
    <source>
        <strain evidence="9 10">HHB14362 ss-1</strain>
    </source>
</reference>
<keyword evidence="10" id="KW-1185">Reference proteome</keyword>
<keyword evidence="4" id="KW-0547">Nucleotide-binding</keyword>
<name>A0A165N328_9AGAM</name>
<sequence length="212" mass="24008">MTIPHHPISIHVYRSVPLLSSYVPVKEAGALDYNPCHFYPVHLGEVFQDSYEVIAKLGYGDNSTVWLARDLLCYCFPEDRYVTLKFCCTDPLHRAATKRELTLSTCIRIVNPWHPTLKYMRTAKDVFEIAGTRCSYIKPENILLSLKSAALLDTFAADEAAQPSPCKILGDCSIYLSCNDFGPLRALPKFLRVSDFDVAMREDGNELLMHWA</sequence>
<proteinExistence type="predicted"/>
<dbReference type="GO" id="GO:0004674">
    <property type="term" value="F:protein serine/threonine kinase activity"/>
    <property type="evidence" value="ECO:0007669"/>
    <property type="project" value="UniProtKB-KW"/>
</dbReference>
<dbReference type="SUPFAM" id="SSF56112">
    <property type="entry name" value="Protein kinase-like (PK-like)"/>
    <property type="match status" value="1"/>
</dbReference>
<dbReference type="GO" id="GO:0005524">
    <property type="term" value="F:ATP binding"/>
    <property type="evidence" value="ECO:0007669"/>
    <property type="project" value="UniProtKB-KW"/>
</dbReference>
<dbReference type="Proteomes" id="UP000076761">
    <property type="component" value="Unassembled WGS sequence"/>
</dbReference>
<dbReference type="Gene3D" id="1.10.510.10">
    <property type="entry name" value="Transferase(Phosphotransferase) domain 1"/>
    <property type="match status" value="1"/>
</dbReference>
<dbReference type="GO" id="GO:0000245">
    <property type="term" value="P:spliceosomal complex assembly"/>
    <property type="evidence" value="ECO:0007669"/>
    <property type="project" value="TreeGrafter"/>
</dbReference>
<dbReference type="PANTHER" id="PTHR47634">
    <property type="entry name" value="PROTEIN KINASE DOMAIN-CONTAINING PROTEIN-RELATED"/>
    <property type="match status" value="1"/>
</dbReference>
<evidence type="ECO:0000256" key="1">
    <source>
        <dbReference type="ARBA" id="ARBA00012513"/>
    </source>
</evidence>
<comment type="catalytic activity">
    <reaction evidence="7">
        <text>L-threonyl-[protein] + ATP = O-phospho-L-threonyl-[protein] + ADP + H(+)</text>
        <dbReference type="Rhea" id="RHEA:46608"/>
        <dbReference type="Rhea" id="RHEA-COMP:11060"/>
        <dbReference type="Rhea" id="RHEA-COMP:11605"/>
        <dbReference type="ChEBI" id="CHEBI:15378"/>
        <dbReference type="ChEBI" id="CHEBI:30013"/>
        <dbReference type="ChEBI" id="CHEBI:30616"/>
        <dbReference type="ChEBI" id="CHEBI:61977"/>
        <dbReference type="ChEBI" id="CHEBI:456216"/>
        <dbReference type="EC" id="2.7.11.1"/>
    </reaction>
</comment>
<dbReference type="EMBL" id="KV425650">
    <property type="protein sequence ID" value="KZT19112.1"/>
    <property type="molecule type" value="Genomic_DNA"/>
</dbReference>
<dbReference type="InParanoid" id="A0A165N328"/>
<evidence type="ECO:0000256" key="3">
    <source>
        <dbReference type="ARBA" id="ARBA00022679"/>
    </source>
</evidence>
<evidence type="ECO:0000313" key="10">
    <source>
        <dbReference type="Proteomes" id="UP000076761"/>
    </source>
</evidence>
<evidence type="ECO:0000256" key="4">
    <source>
        <dbReference type="ARBA" id="ARBA00022741"/>
    </source>
</evidence>
<dbReference type="InterPro" id="IPR051334">
    <property type="entry name" value="SRPK"/>
</dbReference>